<dbReference type="Proteomes" id="UP001597120">
    <property type="component" value="Unassembled WGS sequence"/>
</dbReference>
<name>A0ABW3D3B9_9BACL</name>
<accession>A0ABW3D3B9</accession>
<dbReference type="Pfam" id="PF09577">
    <property type="entry name" value="Spore_YpjB"/>
    <property type="match status" value="1"/>
</dbReference>
<evidence type="ECO:0000313" key="4">
    <source>
        <dbReference type="Proteomes" id="UP001597120"/>
    </source>
</evidence>
<evidence type="ECO:0000256" key="1">
    <source>
        <dbReference type="SAM" id="Phobius"/>
    </source>
</evidence>
<keyword evidence="2" id="KW-0732">Signal</keyword>
<keyword evidence="1" id="KW-0472">Membrane</keyword>
<feature type="transmembrane region" description="Helical" evidence="1">
    <location>
        <begin position="250"/>
        <end position="269"/>
    </location>
</feature>
<organism evidence="3 4">
    <name type="scientific">Paenibacillus residui</name>
    <dbReference type="NCBI Taxonomy" id="629724"/>
    <lineage>
        <taxon>Bacteria</taxon>
        <taxon>Bacillati</taxon>
        <taxon>Bacillota</taxon>
        <taxon>Bacilli</taxon>
        <taxon>Bacillales</taxon>
        <taxon>Paenibacillaceae</taxon>
        <taxon>Paenibacillus</taxon>
    </lineage>
</organism>
<evidence type="ECO:0000313" key="3">
    <source>
        <dbReference type="EMBL" id="MFD0867805.1"/>
    </source>
</evidence>
<dbReference type="PROSITE" id="PS51257">
    <property type="entry name" value="PROKAR_LIPOPROTEIN"/>
    <property type="match status" value="1"/>
</dbReference>
<dbReference type="EMBL" id="JBHTIU010000003">
    <property type="protein sequence ID" value="MFD0867805.1"/>
    <property type="molecule type" value="Genomic_DNA"/>
</dbReference>
<keyword evidence="1" id="KW-0812">Transmembrane</keyword>
<proteinExistence type="predicted"/>
<keyword evidence="1" id="KW-1133">Transmembrane helix</keyword>
<dbReference type="RefSeq" id="WP_379285599.1">
    <property type="nucleotide sequence ID" value="NZ_JBHTIU010000003.1"/>
</dbReference>
<gene>
    <name evidence="3" type="ORF">ACFQ03_01410</name>
</gene>
<reference evidence="4" key="1">
    <citation type="journal article" date="2019" name="Int. J. Syst. Evol. Microbiol.">
        <title>The Global Catalogue of Microorganisms (GCM) 10K type strain sequencing project: providing services to taxonomists for standard genome sequencing and annotation.</title>
        <authorList>
            <consortium name="The Broad Institute Genomics Platform"/>
            <consortium name="The Broad Institute Genome Sequencing Center for Infectious Disease"/>
            <person name="Wu L."/>
            <person name="Ma J."/>
        </authorList>
    </citation>
    <scope>NUCLEOTIDE SEQUENCE [LARGE SCALE GENOMIC DNA]</scope>
    <source>
        <strain evidence="4">CCUG 57263</strain>
    </source>
</reference>
<protein>
    <submittedName>
        <fullName evidence="3">Sporulation protein YpjB</fullName>
    </submittedName>
</protein>
<feature type="signal peptide" evidence="2">
    <location>
        <begin position="1"/>
        <end position="25"/>
    </location>
</feature>
<sequence length="285" mass="32455">MLLNRRFRALSAGFVLVALILGGCGEVNTPTDPQAQEGNSREMVKLERINQWANEMYQQTASGNVVGGKEKLDDISEQLTKIQFSGITSLEGMNALFDTIEQAKRKFNSVQTSPEEALQEAVKIRLIADAMTHQYSPMWLEFDKAIRSELRRMELAASRQQDQELSGTFQRLEDRYETIRASIMVSRNPEIVEKLDSLFVFIKHQMQSTPIPYTEIRSAAKELDNALREVFYSADERTAYLPIVEGKDPIIWSAAMGAIILTVLGFVAWKMFHSDKRFARVPRDR</sequence>
<feature type="chain" id="PRO_5045457818" evidence="2">
    <location>
        <begin position="26"/>
        <end position="285"/>
    </location>
</feature>
<dbReference type="InterPro" id="IPR014231">
    <property type="entry name" value="Spore_YpjB"/>
</dbReference>
<comment type="caution">
    <text evidence="3">The sequence shown here is derived from an EMBL/GenBank/DDBJ whole genome shotgun (WGS) entry which is preliminary data.</text>
</comment>
<keyword evidence="4" id="KW-1185">Reference proteome</keyword>
<evidence type="ECO:0000256" key="2">
    <source>
        <dbReference type="SAM" id="SignalP"/>
    </source>
</evidence>